<reference evidence="1" key="2">
    <citation type="journal article" date="2022" name="Microbiol. Resour. Announc.">
        <title>Metagenome Sequencing to Explore Phylogenomics of Terrestrial Cyanobacteria.</title>
        <authorList>
            <person name="Ward R.D."/>
            <person name="Stajich J.E."/>
            <person name="Johansen J.R."/>
            <person name="Huntemann M."/>
            <person name="Clum A."/>
            <person name="Foster B."/>
            <person name="Foster B."/>
            <person name="Roux S."/>
            <person name="Palaniappan K."/>
            <person name="Varghese N."/>
            <person name="Mukherjee S."/>
            <person name="Reddy T.B.K."/>
            <person name="Daum C."/>
            <person name="Copeland A."/>
            <person name="Chen I.A."/>
            <person name="Ivanova N.N."/>
            <person name="Kyrpides N.C."/>
            <person name="Shapiro N."/>
            <person name="Eloe-Fadrosh E.A."/>
            <person name="Pietrasiak N."/>
        </authorList>
    </citation>
    <scope>NUCLEOTIDE SEQUENCE</scope>
    <source>
        <strain evidence="1">GSE-NOS-MK-12-04C</strain>
    </source>
</reference>
<evidence type="ECO:0000313" key="2">
    <source>
        <dbReference type="Proteomes" id="UP000729701"/>
    </source>
</evidence>
<evidence type="ECO:0000313" key="1">
    <source>
        <dbReference type="EMBL" id="MBW4671576.1"/>
    </source>
</evidence>
<accession>A0A951UWB0</accession>
<protein>
    <submittedName>
        <fullName evidence="1">TIGR03984 family CRISPR-associated protein</fullName>
    </submittedName>
</protein>
<reference evidence="1" key="1">
    <citation type="submission" date="2021-05" db="EMBL/GenBank/DDBJ databases">
        <authorList>
            <person name="Pietrasiak N."/>
            <person name="Ward R."/>
            <person name="Stajich J.E."/>
            <person name="Kurbessoian T."/>
        </authorList>
    </citation>
    <scope>NUCLEOTIDE SEQUENCE</scope>
    <source>
        <strain evidence="1">GSE-NOS-MK-12-04C</strain>
    </source>
</reference>
<sequence>MPTLYGRTSSDITLSEALKNCAAALSNNGNQGIALLYSPTCCQFAKVTTDKILTNFQGETITLNDVFEVRAFNETSELRWLNNLGGKGQAVLISESDICNYLQECISPLIAFNIIKQEYIIWGESVKTSANNGWQKLAKSRIGSINVPVTSLNTNQRVYLTAIEYLKADEEYGNVSVVEERLTGLEVK</sequence>
<organism evidence="1 2">
    <name type="scientific">Cyanomargarita calcarea GSE-NOS-MK-12-04C</name>
    <dbReference type="NCBI Taxonomy" id="2839659"/>
    <lineage>
        <taxon>Bacteria</taxon>
        <taxon>Bacillati</taxon>
        <taxon>Cyanobacteriota</taxon>
        <taxon>Cyanophyceae</taxon>
        <taxon>Nostocales</taxon>
        <taxon>Cyanomargaritaceae</taxon>
        <taxon>Cyanomargarita</taxon>
    </lineage>
</organism>
<dbReference type="NCBIfam" id="TIGR03984">
    <property type="entry name" value="CRISPR-associated protein Csx19"/>
    <property type="match status" value="1"/>
</dbReference>
<dbReference type="InterPro" id="IPR023815">
    <property type="entry name" value="CRISPR-assoc_Csx19"/>
</dbReference>
<proteinExistence type="predicted"/>
<comment type="caution">
    <text evidence="1">The sequence shown here is derived from an EMBL/GenBank/DDBJ whole genome shotgun (WGS) entry which is preliminary data.</text>
</comment>
<dbReference type="Proteomes" id="UP000729701">
    <property type="component" value="Unassembled WGS sequence"/>
</dbReference>
<dbReference type="EMBL" id="JAHHGZ010000048">
    <property type="protein sequence ID" value="MBW4671576.1"/>
    <property type="molecule type" value="Genomic_DNA"/>
</dbReference>
<dbReference type="AlphaFoldDB" id="A0A951UWB0"/>
<gene>
    <name evidence="1" type="ORF">KME60_30155</name>
</gene>
<name>A0A951UWB0_9CYAN</name>